<dbReference type="PROSITE" id="PS50011">
    <property type="entry name" value="PROTEIN_KINASE_DOM"/>
    <property type="match status" value="1"/>
</dbReference>
<reference evidence="2 3" key="2">
    <citation type="submission" date="2009-02" db="EMBL/GenBank/DDBJ databases">
        <title>Draft genome sequence of Eubacterium hallii (DSM 3353).</title>
        <authorList>
            <person name="Sudarsanam P."/>
            <person name="Ley R."/>
            <person name="Guruge J."/>
            <person name="Turnbaugh P.J."/>
            <person name="Mahowald M."/>
            <person name="Liep D."/>
            <person name="Gordon J."/>
        </authorList>
    </citation>
    <scope>NUCLEOTIDE SEQUENCE [LARGE SCALE GENOMIC DNA]</scope>
    <source>
        <strain evidence="2 3">DSM 3353</strain>
    </source>
</reference>
<proteinExistence type="predicted"/>
<dbReference type="Pfam" id="PF00069">
    <property type="entry name" value="Pkinase"/>
    <property type="match status" value="1"/>
</dbReference>
<sequence length="263" mass="30351">MKISFLYDTLIHIKNLQKEVLHVSEIVFRFYILSEKKDILIYKAADSNHQYILKCSENTTPALKQALLDEYEGLSPLSHPSLPKYYGFCENFSLPESNTPVFALCMECCDGCLLPKLVPFLALEDLLYLLLSTGKVLSYLLEKGILYTDLHPSNVLIRTLDGHLAITLLDFTYCYYFLNNPNPPYELRFSYNLSPDLKGQQMLIQELTYFLHALLEIKEQQRTGKKEPLPFSVCMLLETGNHPPENLSLQEFLIMIQKCFLSF</sequence>
<dbReference type="SUPFAM" id="SSF56112">
    <property type="entry name" value="Protein kinase-like (PK-like)"/>
    <property type="match status" value="1"/>
</dbReference>
<dbReference type="EMBL" id="ACEP01000174">
    <property type="protein sequence ID" value="EEG34892.1"/>
    <property type="molecule type" value="Genomic_DNA"/>
</dbReference>
<evidence type="ECO:0000313" key="3">
    <source>
        <dbReference type="Proteomes" id="UP000003174"/>
    </source>
</evidence>
<evidence type="ECO:0000259" key="1">
    <source>
        <dbReference type="PROSITE" id="PS50011"/>
    </source>
</evidence>
<dbReference type="RefSeq" id="WP_005351843.1">
    <property type="nucleotide sequence ID" value="NZ_ACEP01000174.1"/>
</dbReference>
<dbReference type="InterPro" id="IPR011009">
    <property type="entry name" value="Kinase-like_dom_sf"/>
</dbReference>
<evidence type="ECO:0000313" key="2">
    <source>
        <dbReference type="EMBL" id="EEG34892.1"/>
    </source>
</evidence>
<protein>
    <recommendedName>
        <fullName evidence="1">Protein kinase domain-containing protein</fullName>
    </recommendedName>
</protein>
<organism evidence="2 3">
    <name type="scientific">Anaerobutyricum hallii DSM 3353</name>
    <dbReference type="NCBI Taxonomy" id="411469"/>
    <lineage>
        <taxon>Bacteria</taxon>
        <taxon>Bacillati</taxon>
        <taxon>Bacillota</taxon>
        <taxon>Clostridia</taxon>
        <taxon>Lachnospirales</taxon>
        <taxon>Lachnospiraceae</taxon>
        <taxon>Anaerobutyricum</taxon>
    </lineage>
</organism>
<comment type="caution">
    <text evidence="2">The sequence shown here is derived from an EMBL/GenBank/DDBJ whole genome shotgun (WGS) entry which is preliminary data.</text>
</comment>
<dbReference type="Gene3D" id="1.10.510.10">
    <property type="entry name" value="Transferase(Phosphotransferase) domain 1"/>
    <property type="match status" value="1"/>
</dbReference>
<reference evidence="2 3" key="1">
    <citation type="submission" date="2009-01" db="EMBL/GenBank/DDBJ databases">
        <authorList>
            <person name="Fulton L."/>
            <person name="Clifton S."/>
            <person name="Fulton B."/>
            <person name="Xu J."/>
            <person name="Minx P."/>
            <person name="Pepin K.H."/>
            <person name="Johnson M."/>
            <person name="Bhonagiri V."/>
            <person name="Nash W.E."/>
            <person name="Mardis E.R."/>
            <person name="Wilson R.K."/>
        </authorList>
    </citation>
    <scope>NUCLEOTIDE SEQUENCE [LARGE SCALE GENOMIC DNA]</scope>
    <source>
        <strain evidence="2 3">DSM 3353</strain>
    </source>
</reference>
<dbReference type="InterPro" id="IPR000719">
    <property type="entry name" value="Prot_kinase_dom"/>
</dbReference>
<name>C0F0Q3_9FIRM</name>
<accession>C0F0Q3</accession>
<dbReference type="Proteomes" id="UP000003174">
    <property type="component" value="Unassembled WGS sequence"/>
</dbReference>
<dbReference type="GO" id="GO:0004672">
    <property type="term" value="F:protein kinase activity"/>
    <property type="evidence" value="ECO:0007669"/>
    <property type="project" value="InterPro"/>
</dbReference>
<gene>
    <name evidence="2" type="ORF">EUBHAL_03277</name>
</gene>
<feature type="domain" description="Protein kinase" evidence="1">
    <location>
        <begin position="1"/>
        <end position="263"/>
    </location>
</feature>
<dbReference type="GO" id="GO:0005524">
    <property type="term" value="F:ATP binding"/>
    <property type="evidence" value="ECO:0007669"/>
    <property type="project" value="InterPro"/>
</dbReference>
<dbReference type="SMART" id="SM00220">
    <property type="entry name" value="S_TKc"/>
    <property type="match status" value="1"/>
</dbReference>
<dbReference type="AlphaFoldDB" id="C0F0Q3"/>